<dbReference type="PANTHER" id="PTHR10489:SF733">
    <property type="entry name" value="ATYPICAL CHEMOKINE RECEPTOR 4"/>
    <property type="match status" value="1"/>
</dbReference>
<dbReference type="SUPFAM" id="SSF81321">
    <property type="entry name" value="Family A G protein-coupled receptor-like"/>
    <property type="match status" value="1"/>
</dbReference>
<feature type="compositionally biased region" description="Basic residues" evidence="11">
    <location>
        <begin position="165"/>
        <end position="182"/>
    </location>
</feature>
<gene>
    <name evidence="14" type="ORF">P4O66_000065</name>
</gene>
<accession>A0AAD8ZVP6</accession>
<feature type="transmembrane region" description="Helical" evidence="12">
    <location>
        <begin position="459"/>
        <end position="481"/>
    </location>
</feature>
<evidence type="ECO:0000256" key="11">
    <source>
        <dbReference type="SAM" id="MobiDB-lite"/>
    </source>
</evidence>
<dbReference type="Pfam" id="PF00001">
    <property type="entry name" value="7tm_1"/>
    <property type="match status" value="1"/>
</dbReference>
<keyword evidence="2" id="KW-1003">Cell membrane</keyword>
<protein>
    <recommendedName>
        <fullName evidence="13">G-protein coupled receptors family 1 profile domain-containing protein</fullName>
    </recommendedName>
</protein>
<dbReference type="PRINTS" id="PR01558">
    <property type="entry name" value="CHEMOKINER11"/>
</dbReference>
<evidence type="ECO:0000256" key="8">
    <source>
        <dbReference type="ARBA" id="ARBA00023180"/>
    </source>
</evidence>
<reference evidence="14" key="1">
    <citation type="submission" date="2023-03" db="EMBL/GenBank/DDBJ databases">
        <title>Electrophorus voltai genome.</title>
        <authorList>
            <person name="Bian C."/>
        </authorList>
    </citation>
    <scope>NUCLEOTIDE SEQUENCE</scope>
    <source>
        <strain evidence="14">CB-2022</strain>
        <tissue evidence="14">Muscle</tissue>
    </source>
</reference>
<dbReference type="GO" id="GO:0005044">
    <property type="term" value="F:scavenger receptor activity"/>
    <property type="evidence" value="ECO:0007669"/>
    <property type="project" value="InterPro"/>
</dbReference>
<dbReference type="GO" id="GO:0006955">
    <property type="term" value="P:immune response"/>
    <property type="evidence" value="ECO:0007669"/>
    <property type="project" value="TreeGrafter"/>
</dbReference>
<dbReference type="GO" id="GO:0007204">
    <property type="term" value="P:positive regulation of cytosolic calcium ion concentration"/>
    <property type="evidence" value="ECO:0007669"/>
    <property type="project" value="TreeGrafter"/>
</dbReference>
<feature type="compositionally biased region" description="Basic and acidic residues" evidence="11">
    <location>
        <begin position="204"/>
        <end position="218"/>
    </location>
</feature>
<feature type="transmembrane region" description="Helical" evidence="12">
    <location>
        <begin position="502"/>
        <end position="523"/>
    </location>
</feature>
<keyword evidence="7 10" id="KW-0675">Receptor</keyword>
<feature type="transmembrane region" description="Helical" evidence="12">
    <location>
        <begin position="380"/>
        <end position="408"/>
    </location>
</feature>
<evidence type="ECO:0000256" key="1">
    <source>
        <dbReference type="ARBA" id="ARBA00004651"/>
    </source>
</evidence>
<dbReference type="InterPro" id="IPR005383">
    <property type="entry name" value="ACKR4"/>
</dbReference>
<evidence type="ECO:0000256" key="3">
    <source>
        <dbReference type="ARBA" id="ARBA00022692"/>
    </source>
</evidence>
<dbReference type="PROSITE" id="PS50262">
    <property type="entry name" value="G_PROTEIN_RECEP_F1_2"/>
    <property type="match status" value="1"/>
</dbReference>
<comment type="similarity">
    <text evidence="10">Belongs to the G-protein coupled receptor 1 family.</text>
</comment>
<dbReference type="EMBL" id="JAROKS010000001">
    <property type="protein sequence ID" value="KAK1806174.1"/>
    <property type="molecule type" value="Genomic_DNA"/>
</dbReference>
<feature type="domain" description="G-protein coupled receptors family 1 profile" evidence="13">
    <location>
        <begin position="399"/>
        <end position="659"/>
    </location>
</feature>
<dbReference type="GO" id="GO:0060326">
    <property type="term" value="P:cell chemotaxis"/>
    <property type="evidence" value="ECO:0007669"/>
    <property type="project" value="TreeGrafter"/>
</dbReference>
<dbReference type="PROSITE" id="PS00237">
    <property type="entry name" value="G_PROTEIN_RECEP_F1_1"/>
    <property type="match status" value="1"/>
</dbReference>
<dbReference type="InterPro" id="IPR050119">
    <property type="entry name" value="CCR1-9-like"/>
</dbReference>
<organism evidence="14 15">
    <name type="scientific">Electrophorus voltai</name>
    <dbReference type="NCBI Taxonomy" id="2609070"/>
    <lineage>
        <taxon>Eukaryota</taxon>
        <taxon>Metazoa</taxon>
        <taxon>Chordata</taxon>
        <taxon>Craniata</taxon>
        <taxon>Vertebrata</taxon>
        <taxon>Euteleostomi</taxon>
        <taxon>Actinopterygii</taxon>
        <taxon>Neopterygii</taxon>
        <taxon>Teleostei</taxon>
        <taxon>Ostariophysi</taxon>
        <taxon>Gymnotiformes</taxon>
        <taxon>Gymnotoidei</taxon>
        <taxon>Gymnotidae</taxon>
        <taxon>Electrophorus</taxon>
    </lineage>
</organism>
<sequence length="722" mass="80067">MTSGFSGQENQFGSTRVFPVSAEPVRPVHMVVGDVAGSQEVERGEGIYLLINTAQQLILLRAADTINHSYWCSDSKARRVHMGMPYIVYNGGEYLRSETGCLLTHALNCTNGGGNCVPGQLSSVKLRVRRHTEPERERAHLSQTNQPGVFSAKGFPNTLIQADRSRRHLNSNKKKQAPRKSRFGTYSLLSHNPATPLQVSSEAEEQKKCGQEEEGHGGGHLLVRQDAHRASRNQPQAIAGSLYDELLWDTYANSIHSESFPQRLTFPVHHHLPEGAAAGCPLAQELQGPLCHAHSPHAVVQSAWAQTPLRYLEASALPCQQRAKHYKPCLQQCPENCKVTMGSHPDFDYDDHFNDSSYDEHYENYEDFHTVCDKKDVRSFAALFLPVVYTLALVVGLAGNSMVVFVYLSRKRLRTLTDVFILNLAFADLLLLFTLPFWAADAINGWEIGVAACKITSAFYTTNFSCSMLLLACISVDRYRALKQRSASALSLARGNPRRQRLLLCLLVWAVACVLGLPDLVLATVKQHSGGRKACRAVYPVTMAQGAKASLEFLEVLLSFLLPFVVMLFCYCHVGRALSQAATSGVRGVQRWKTFRVLIAVVGVFLLTQLPYSVVKFVRALDTIYALVKDCKTSKGLDRANQVTESLALMHCCLNPVLYIFVGSSFKDHMIKLAKRCGQTGRRLRQGSEMPVPVEVSLKLREHPTDNAAPESDDEDTSTFTI</sequence>
<dbReference type="GO" id="GO:0016493">
    <property type="term" value="F:C-C chemokine receptor activity"/>
    <property type="evidence" value="ECO:0007669"/>
    <property type="project" value="TreeGrafter"/>
</dbReference>
<dbReference type="PRINTS" id="PR00237">
    <property type="entry name" value="GPCRRHODOPSN"/>
</dbReference>
<dbReference type="FunFam" id="1.20.1070.10:FF:000035">
    <property type="entry name" value="C-C chemokine receptor type 6"/>
    <property type="match status" value="1"/>
</dbReference>
<keyword evidence="4 12" id="KW-1133">Transmembrane helix</keyword>
<keyword evidence="15" id="KW-1185">Reference proteome</keyword>
<dbReference type="InterPro" id="IPR000276">
    <property type="entry name" value="GPCR_Rhodpsn"/>
</dbReference>
<comment type="subcellular location">
    <subcellularLocation>
        <location evidence="1">Cell membrane</location>
        <topology evidence="1">Multi-pass membrane protein</topology>
    </subcellularLocation>
</comment>
<evidence type="ECO:0000256" key="2">
    <source>
        <dbReference type="ARBA" id="ARBA00022475"/>
    </source>
</evidence>
<feature type="region of interest" description="Disordered" evidence="11">
    <location>
        <begin position="701"/>
        <end position="722"/>
    </location>
</feature>
<dbReference type="GO" id="GO:0009897">
    <property type="term" value="C:external side of plasma membrane"/>
    <property type="evidence" value="ECO:0007669"/>
    <property type="project" value="TreeGrafter"/>
</dbReference>
<dbReference type="GO" id="GO:0019722">
    <property type="term" value="P:calcium-mediated signaling"/>
    <property type="evidence" value="ECO:0007669"/>
    <property type="project" value="TreeGrafter"/>
</dbReference>
<dbReference type="InterPro" id="IPR017452">
    <property type="entry name" value="GPCR_Rhodpsn_7TM"/>
</dbReference>
<evidence type="ECO:0000256" key="7">
    <source>
        <dbReference type="ARBA" id="ARBA00023170"/>
    </source>
</evidence>
<evidence type="ECO:0000313" key="15">
    <source>
        <dbReference type="Proteomes" id="UP001239994"/>
    </source>
</evidence>
<evidence type="ECO:0000259" key="13">
    <source>
        <dbReference type="PROSITE" id="PS50262"/>
    </source>
</evidence>
<evidence type="ECO:0000256" key="12">
    <source>
        <dbReference type="SAM" id="Phobius"/>
    </source>
</evidence>
<keyword evidence="3 10" id="KW-0812">Transmembrane</keyword>
<feature type="region of interest" description="Disordered" evidence="11">
    <location>
        <begin position="131"/>
        <end position="218"/>
    </location>
</feature>
<proteinExistence type="inferred from homology"/>
<dbReference type="AlphaFoldDB" id="A0AAD8ZVP6"/>
<feature type="transmembrane region" description="Helical" evidence="12">
    <location>
        <begin position="595"/>
        <end position="612"/>
    </location>
</feature>
<keyword evidence="5 10" id="KW-0297">G-protein coupled receptor</keyword>
<name>A0AAD8ZVP6_9TELE</name>
<feature type="compositionally biased region" description="Basic and acidic residues" evidence="11">
    <location>
        <begin position="131"/>
        <end position="140"/>
    </location>
</feature>
<keyword evidence="6 12" id="KW-0472">Membrane</keyword>
<dbReference type="PRINTS" id="PR00657">
    <property type="entry name" value="CCCHEMOKINER"/>
</dbReference>
<dbReference type="PANTHER" id="PTHR10489">
    <property type="entry name" value="CELL ADHESION MOLECULE"/>
    <property type="match status" value="1"/>
</dbReference>
<dbReference type="Gene3D" id="1.20.1070.10">
    <property type="entry name" value="Rhodopsin 7-helix transmembrane proteins"/>
    <property type="match status" value="1"/>
</dbReference>
<feature type="compositionally biased region" description="Acidic residues" evidence="11">
    <location>
        <begin position="711"/>
        <end position="722"/>
    </location>
</feature>
<keyword evidence="8" id="KW-0325">Glycoprotein</keyword>
<evidence type="ECO:0000256" key="4">
    <source>
        <dbReference type="ARBA" id="ARBA00022989"/>
    </source>
</evidence>
<feature type="transmembrane region" description="Helical" evidence="12">
    <location>
        <begin position="553"/>
        <end position="574"/>
    </location>
</feature>
<dbReference type="Proteomes" id="UP001239994">
    <property type="component" value="Unassembled WGS sequence"/>
</dbReference>
<feature type="transmembrane region" description="Helical" evidence="12">
    <location>
        <begin position="647"/>
        <end position="666"/>
    </location>
</feature>
<comment type="caution">
    <text evidence="14">The sequence shown here is derived from an EMBL/GenBank/DDBJ whole genome shotgun (WGS) entry which is preliminary data.</text>
</comment>
<evidence type="ECO:0000256" key="6">
    <source>
        <dbReference type="ARBA" id="ARBA00023136"/>
    </source>
</evidence>
<evidence type="ECO:0000256" key="5">
    <source>
        <dbReference type="ARBA" id="ARBA00023040"/>
    </source>
</evidence>
<dbReference type="GO" id="GO:0019957">
    <property type="term" value="F:C-C chemokine binding"/>
    <property type="evidence" value="ECO:0007669"/>
    <property type="project" value="TreeGrafter"/>
</dbReference>
<feature type="compositionally biased region" description="Polar residues" evidence="11">
    <location>
        <begin position="187"/>
        <end position="201"/>
    </location>
</feature>
<feature type="transmembrane region" description="Helical" evidence="12">
    <location>
        <begin position="420"/>
        <end position="439"/>
    </location>
</feature>
<evidence type="ECO:0000256" key="10">
    <source>
        <dbReference type="RuleBase" id="RU000688"/>
    </source>
</evidence>
<dbReference type="InterPro" id="IPR000355">
    <property type="entry name" value="Chemokine_rcpt"/>
</dbReference>
<keyword evidence="9 10" id="KW-0807">Transducer</keyword>
<evidence type="ECO:0000313" key="14">
    <source>
        <dbReference type="EMBL" id="KAK1806174.1"/>
    </source>
</evidence>
<evidence type="ECO:0000256" key="9">
    <source>
        <dbReference type="ARBA" id="ARBA00023224"/>
    </source>
</evidence>